<dbReference type="Proteomes" id="UP000193719">
    <property type="component" value="Unassembled WGS sequence"/>
</dbReference>
<dbReference type="PANTHER" id="PTHR43475:SF1">
    <property type="entry name" value="METHYLTHIORIBOSE-1-PHOSPHATE ISOMERASE"/>
    <property type="match status" value="1"/>
</dbReference>
<keyword evidence="5" id="KW-0808">Transferase</keyword>
<dbReference type="InterPro" id="IPR000649">
    <property type="entry name" value="IF-2B-related"/>
</dbReference>
<evidence type="ECO:0000256" key="4">
    <source>
        <dbReference type="SAM" id="MobiDB-lite"/>
    </source>
</evidence>
<keyword evidence="6" id="KW-1185">Reference proteome</keyword>
<gene>
    <name evidence="5" type="ORF">BCR36DRAFT_316464</name>
</gene>
<name>A0A1Y1VN81_9FUNG</name>
<feature type="region of interest" description="Disordered" evidence="4">
    <location>
        <begin position="438"/>
        <end position="459"/>
    </location>
</feature>
<dbReference type="GO" id="GO:0046523">
    <property type="term" value="F:S-methyl-5-thioribose-1-phosphate isomerase activity"/>
    <property type="evidence" value="ECO:0007669"/>
    <property type="project" value="TreeGrafter"/>
</dbReference>
<evidence type="ECO:0000256" key="3">
    <source>
        <dbReference type="RuleBase" id="RU003814"/>
    </source>
</evidence>
<dbReference type="SUPFAM" id="SSF100950">
    <property type="entry name" value="NagB/RpiA/CoA transferase-like"/>
    <property type="match status" value="1"/>
</dbReference>
<comment type="similarity">
    <text evidence="1 3">Belongs to the eIF-2B alpha/beta/delta subunits family.</text>
</comment>
<accession>A0A1Y1VN81</accession>
<protein>
    <submittedName>
        <fullName evidence="5">Nagb/rpia/CoA transferase-like protein</fullName>
    </submittedName>
</protein>
<keyword evidence="2" id="KW-0413">Isomerase</keyword>
<dbReference type="InterPro" id="IPR027363">
    <property type="entry name" value="M1Pi_N"/>
</dbReference>
<evidence type="ECO:0000313" key="6">
    <source>
        <dbReference type="Proteomes" id="UP000193719"/>
    </source>
</evidence>
<reference evidence="5 6" key="1">
    <citation type="submission" date="2016-08" db="EMBL/GenBank/DDBJ databases">
        <title>Genomes of anaerobic fungi encode conserved fungal cellulosomes for biomass hydrolysis.</title>
        <authorList>
            <consortium name="DOE Joint Genome Institute"/>
            <person name="Haitjema C.H."/>
            <person name="Gilmore S.P."/>
            <person name="Henske J.K."/>
            <person name="Solomon K.V."/>
            <person name="De Groot R."/>
            <person name="Kuo A."/>
            <person name="Mondo S.J."/>
            <person name="Salamov A.A."/>
            <person name="Labutti K."/>
            <person name="Zhao Z."/>
            <person name="Chiniquy J."/>
            <person name="Barry K."/>
            <person name="Brewer H.M."/>
            <person name="Purvine S.O."/>
            <person name="Wright A.T."/>
            <person name="Boxma B."/>
            <person name="Van Alen T."/>
            <person name="Hackstein J.H."/>
            <person name="Baker S.E."/>
            <person name="Grigoriev I.V."/>
            <person name="O'Malley M.A."/>
        </authorList>
    </citation>
    <scope>NUCLEOTIDE SEQUENCE [LARGE SCALE GENOMIC DNA]</scope>
    <source>
        <strain evidence="6">finn</strain>
    </source>
</reference>
<dbReference type="Pfam" id="PF01008">
    <property type="entry name" value="IF-2B"/>
    <property type="match status" value="1"/>
</dbReference>
<dbReference type="InterPro" id="IPR011559">
    <property type="entry name" value="Initiation_fac_2B_a/b/d"/>
</dbReference>
<proteinExistence type="inferred from homology"/>
<feature type="region of interest" description="Disordered" evidence="4">
    <location>
        <begin position="475"/>
        <end position="494"/>
    </location>
</feature>
<reference evidence="5 6" key="2">
    <citation type="submission" date="2016-08" db="EMBL/GenBank/DDBJ databases">
        <title>Pervasive Adenine N6-methylation of Active Genes in Fungi.</title>
        <authorList>
            <consortium name="DOE Joint Genome Institute"/>
            <person name="Mondo S.J."/>
            <person name="Dannebaum R.O."/>
            <person name="Kuo R.C."/>
            <person name="Labutti K."/>
            <person name="Haridas S."/>
            <person name="Kuo A."/>
            <person name="Salamov A."/>
            <person name="Ahrendt S.R."/>
            <person name="Lipzen A."/>
            <person name="Sullivan W."/>
            <person name="Andreopoulos W.B."/>
            <person name="Clum A."/>
            <person name="Lindquist E."/>
            <person name="Daum C."/>
            <person name="Ramamoorthy G.K."/>
            <person name="Gryganskyi A."/>
            <person name="Culley D."/>
            <person name="Magnuson J.K."/>
            <person name="James T.Y."/>
            <person name="O'Malley M.A."/>
            <person name="Stajich J.E."/>
            <person name="Spatafora J.W."/>
            <person name="Visel A."/>
            <person name="Grigoriev I.V."/>
        </authorList>
    </citation>
    <scope>NUCLEOTIDE SEQUENCE [LARGE SCALE GENOMIC DNA]</scope>
    <source>
        <strain evidence="6">finn</strain>
    </source>
</reference>
<feature type="compositionally biased region" description="Acidic residues" evidence="4">
    <location>
        <begin position="377"/>
        <end position="395"/>
    </location>
</feature>
<feature type="compositionally biased region" description="Polar residues" evidence="4">
    <location>
        <begin position="409"/>
        <end position="418"/>
    </location>
</feature>
<dbReference type="AlphaFoldDB" id="A0A1Y1VN81"/>
<dbReference type="InterPro" id="IPR037171">
    <property type="entry name" value="NagB/RpiA_transferase-like"/>
</dbReference>
<organism evidence="5 6">
    <name type="scientific">Piromyces finnis</name>
    <dbReference type="NCBI Taxonomy" id="1754191"/>
    <lineage>
        <taxon>Eukaryota</taxon>
        <taxon>Fungi</taxon>
        <taxon>Fungi incertae sedis</taxon>
        <taxon>Chytridiomycota</taxon>
        <taxon>Chytridiomycota incertae sedis</taxon>
        <taxon>Neocallimastigomycetes</taxon>
        <taxon>Neocallimastigales</taxon>
        <taxon>Neocallimastigaceae</taxon>
        <taxon>Piromyces</taxon>
    </lineage>
</organism>
<dbReference type="STRING" id="1754191.A0A1Y1VN81"/>
<dbReference type="NCBIfam" id="TIGR00524">
    <property type="entry name" value="eIF-2B_rel"/>
    <property type="match status" value="1"/>
</dbReference>
<dbReference type="Gene3D" id="3.40.50.10470">
    <property type="entry name" value="Translation initiation factor eif-2b, domain 2"/>
    <property type="match status" value="2"/>
</dbReference>
<dbReference type="Gene3D" id="1.20.120.420">
    <property type="entry name" value="translation initiation factor eif-2b, domain 1"/>
    <property type="match status" value="1"/>
</dbReference>
<evidence type="ECO:0000313" key="5">
    <source>
        <dbReference type="EMBL" id="ORX60082.1"/>
    </source>
</evidence>
<feature type="region of interest" description="Disordered" evidence="4">
    <location>
        <begin position="366"/>
        <end position="423"/>
    </location>
</feature>
<sequence>MNFYSSLPTSEGSIRYSRGNLEVINQLLLPFEIVYEQINGVKDGYRYIQSLKVQAGQAVALVSILSLAVEIHNTFYNDEKIPPFDDKESALNYIYDNLDYFRSVRPTPYTLYSYIDTVWNAVMKENEIANDAEDIFVAYLEKVESLLDEVFENNKRISYNGEKYILDHCLKFKDTHHQKVKVVTHGNFGEFSCLGVGTALGIIRQLHKSEYLEQTYCTETRPYNNGSRITTFELHSEKIPCTLVCDSMLSSLFSETKIDAIIVGAERIAANGDVIGTIGTYQLAILAKFFNIQFIVAAPSTVIDLKSKTGKDIEIEKFSELEVTQIRGEVVEDEGNVKEPMILFNSNSWEEDYSNDIYENENNETSELYTEGIESSESSDSEDDYEEEDDEEVDDNNNINERNHEIINKSSSQEQYDSGNDIEEDDYDVTFKSVNSYNDLSNRHPDTSYNDATSVGGTDAKSVTSFESYRSNSLISRNNSNTMTSPKVYPKKAPKKDFSLNTQTLITKLGQNVIDVLEGLEECMRFNVHGSNSGSSSAYQMRRQSSLETPITSMTVKVSTPNAHVYAPAYDITPSNLISAIITDKKVLTRENENEAFDFQEIFK</sequence>
<evidence type="ECO:0000256" key="2">
    <source>
        <dbReference type="ARBA" id="ARBA00023235"/>
    </source>
</evidence>
<comment type="caution">
    <text evidence="5">The sequence shown here is derived from an EMBL/GenBank/DDBJ whole genome shotgun (WGS) entry which is preliminary data.</text>
</comment>
<dbReference type="OrthoDB" id="2461at2759"/>
<dbReference type="PANTHER" id="PTHR43475">
    <property type="entry name" value="METHYLTHIORIBOSE-1-PHOSPHATE ISOMERASE"/>
    <property type="match status" value="1"/>
</dbReference>
<dbReference type="InterPro" id="IPR042529">
    <property type="entry name" value="IF_2B-like_C"/>
</dbReference>
<dbReference type="EMBL" id="MCFH01000002">
    <property type="protein sequence ID" value="ORX60082.1"/>
    <property type="molecule type" value="Genomic_DNA"/>
</dbReference>
<feature type="compositionally biased region" description="Polar residues" evidence="4">
    <location>
        <begin position="447"/>
        <end position="459"/>
    </location>
</feature>
<dbReference type="GO" id="GO:0019509">
    <property type="term" value="P:L-methionine salvage from methylthioadenosine"/>
    <property type="evidence" value="ECO:0007669"/>
    <property type="project" value="TreeGrafter"/>
</dbReference>
<evidence type="ECO:0000256" key="1">
    <source>
        <dbReference type="ARBA" id="ARBA00007251"/>
    </source>
</evidence>
<dbReference type="GO" id="GO:0016740">
    <property type="term" value="F:transferase activity"/>
    <property type="evidence" value="ECO:0007669"/>
    <property type="project" value="UniProtKB-KW"/>
</dbReference>